<comment type="caution">
    <text evidence="5">The sequence shown here is derived from an EMBL/GenBank/DDBJ whole genome shotgun (WGS) entry which is preliminary data.</text>
</comment>
<keyword evidence="1 3" id="KW-0597">Phosphoprotein</keyword>
<dbReference type="AlphaFoldDB" id="A0A937D766"/>
<evidence type="ECO:0000313" key="6">
    <source>
        <dbReference type="Proteomes" id="UP000613011"/>
    </source>
</evidence>
<dbReference type="Proteomes" id="UP000613011">
    <property type="component" value="Unassembled WGS sequence"/>
</dbReference>
<proteinExistence type="predicted"/>
<dbReference type="PROSITE" id="PS50110">
    <property type="entry name" value="RESPONSE_REGULATORY"/>
    <property type="match status" value="1"/>
</dbReference>
<dbReference type="SUPFAM" id="SSF52172">
    <property type="entry name" value="CheY-like"/>
    <property type="match status" value="1"/>
</dbReference>
<sequence>MNPVRVLLVDDELSSAEVLGLILSREGYEVTMAADGQQALLRLRDTRPDLVITDFMMPVLNGAELVNALRKLPEHAHTPVLLMSGAPEAALRAYQVDYQAFMRKPFELDAFLATVARLAAQARPAS</sequence>
<protein>
    <submittedName>
        <fullName evidence="5">Response regulator</fullName>
    </submittedName>
</protein>
<dbReference type="GO" id="GO:0000160">
    <property type="term" value="P:phosphorelay signal transduction system"/>
    <property type="evidence" value="ECO:0007669"/>
    <property type="project" value="UniProtKB-KW"/>
</dbReference>
<dbReference type="InterPro" id="IPR001789">
    <property type="entry name" value="Sig_transdc_resp-reg_receiver"/>
</dbReference>
<feature type="domain" description="Response regulatory" evidence="4">
    <location>
        <begin position="5"/>
        <end position="119"/>
    </location>
</feature>
<dbReference type="InterPro" id="IPR011006">
    <property type="entry name" value="CheY-like_superfamily"/>
</dbReference>
<dbReference type="InterPro" id="IPR050595">
    <property type="entry name" value="Bact_response_regulator"/>
</dbReference>
<name>A0A937D766_9BURK</name>
<keyword evidence="2" id="KW-0902">Two-component regulatory system</keyword>
<evidence type="ECO:0000256" key="1">
    <source>
        <dbReference type="ARBA" id="ARBA00022553"/>
    </source>
</evidence>
<evidence type="ECO:0000313" key="5">
    <source>
        <dbReference type="EMBL" id="MBL0421688.1"/>
    </source>
</evidence>
<evidence type="ECO:0000256" key="2">
    <source>
        <dbReference type="ARBA" id="ARBA00023012"/>
    </source>
</evidence>
<dbReference type="PANTHER" id="PTHR44591">
    <property type="entry name" value="STRESS RESPONSE REGULATOR PROTEIN 1"/>
    <property type="match status" value="1"/>
</dbReference>
<dbReference type="PANTHER" id="PTHR44591:SF14">
    <property type="entry name" value="PROTEIN PILG"/>
    <property type="match status" value="1"/>
</dbReference>
<evidence type="ECO:0000259" key="4">
    <source>
        <dbReference type="PROSITE" id="PS50110"/>
    </source>
</evidence>
<dbReference type="Pfam" id="PF00072">
    <property type="entry name" value="Response_reg"/>
    <property type="match status" value="1"/>
</dbReference>
<feature type="modified residue" description="4-aspartylphosphate" evidence="3">
    <location>
        <position position="54"/>
    </location>
</feature>
<dbReference type="Gene3D" id="3.40.50.2300">
    <property type="match status" value="1"/>
</dbReference>
<dbReference type="EMBL" id="JAEQNA010000005">
    <property type="protein sequence ID" value="MBL0421688.1"/>
    <property type="molecule type" value="Genomic_DNA"/>
</dbReference>
<dbReference type="CDD" id="cd00156">
    <property type="entry name" value="REC"/>
    <property type="match status" value="1"/>
</dbReference>
<accession>A0A937D766</accession>
<evidence type="ECO:0000256" key="3">
    <source>
        <dbReference type="PROSITE-ProRule" id="PRU00169"/>
    </source>
</evidence>
<gene>
    <name evidence="5" type="ORF">JI739_15125</name>
</gene>
<dbReference type="SMART" id="SM00448">
    <property type="entry name" value="REC"/>
    <property type="match status" value="1"/>
</dbReference>
<reference evidence="5" key="1">
    <citation type="submission" date="2021-01" db="EMBL/GenBank/DDBJ databases">
        <title>Ramlibacter sp. strain AW1 16S ribosomal RNA gene Genome sequencing and assembly.</title>
        <authorList>
            <person name="Kang M."/>
        </authorList>
    </citation>
    <scope>NUCLEOTIDE SEQUENCE</scope>
    <source>
        <strain evidence="5">AW1</strain>
    </source>
</reference>
<keyword evidence="6" id="KW-1185">Reference proteome</keyword>
<dbReference type="RefSeq" id="WP_201684756.1">
    <property type="nucleotide sequence ID" value="NZ_JAEQNA010000005.1"/>
</dbReference>
<organism evidence="5 6">
    <name type="scientific">Ramlibacter aurantiacus</name>
    <dbReference type="NCBI Taxonomy" id="2801330"/>
    <lineage>
        <taxon>Bacteria</taxon>
        <taxon>Pseudomonadati</taxon>
        <taxon>Pseudomonadota</taxon>
        <taxon>Betaproteobacteria</taxon>
        <taxon>Burkholderiales</taxon>
        <taxon>Comamonadaceae</taxon>
        <taxon>Ramlibacter</taxon>
    </lineage>
</organism>